<evidence type="ECO:0000259" key="6">
    <source>
        <dbReference type="Pfam" id="PF00441"/>
    </source>
</evidence>
<name>A0A2A4FNZ9_9SPHN</name>
<gene>
    <name evidence="8" type="ORF">COO09_21740</name>
</gene>
<dbReference type="EMBL" id="NWUF01000034">
    <property type="protein sequence ID" value="PCE40133.1"/>
    <property type="molecule type" value="Genomic_DNA"/>
</dbReference>
<feature type="domain" description="Acyl-CoA dehydrogenase/oxidase C-terminal" evidence="6">
    <location>
        <begin position="264"/>
        <end position="404"/>
    </location>
</feature>
<comment type="caution">
    <text evidence="8">The sequence shown here is derived from an EMBL/GenBank/DDBJ whole genome shotgun (WGS) entry which is preliminary data.</text>
</comment>
<evidence type="ECO:0000256" key="5">
    <source>
        <dbReference type="ARBA" id="ARBA00023002"/>
    </source>
</evidence>
<proteinExistence type="inferred from homology"/>
<dbReference type="InterPro" id="IPR037069">
    <property type="entry name" value="AcylCoA_DH/ox_N_sf"/>
</dbReference>
<dbReference type="PANTHER" id="PTHR43884:SF20">
    <property type="entry name" value="ACYL-COA DEHYDROGENASE FADE28"/>
    <property type="match status" value="1"/>
</dbReference>
<evidence type="ECO:0000313" key="9">
    <source>
        <dbReference type="Proteomes" id="UP000218934"/>
    </source>
</evidence>
<dbReference type="GO" id="GO:0003995">
    <property type="term" value="F:acyl-CoA dehydrogenase activity"/>
    <property type="evidence" value="ECO:0007669"/>
    <property type="project" value="TreeGrafter"/>
</dbReference>
<keyword evidence="5" id="KW-0560">Oxidoreductase</keyword>
<comment type="similarity">
    <text evidence="2">Belongs to the acyl-CoA dehydrogenase family.</text>
</comment>
<dbReference type="Gene3D" id="1.20.140.10">
    <property type="entry name" value="Butyryl-CoA Dehydrogenase, subunit A, domain 3"/>
    <property type="match status" value="1"/>
</dbReference>
<evidence type="ECO:0000256" key="3">
    <source>
        <dbReference type="ARBA" id="ARBA00022630"/>
    </source>
</evidence>
<feature type="domain" description="Acyl-CoA dehydrogenase/oxidase N-terminal" evidence="7">
    <location>
        <begin position="47"/>
        <end position="151"/>
    </location>
</feature>
<dbReference type="Gene3D" id="2.40.110.10">
    <property type="entry name" value="Butyryl-CoA Dehydrogenase, subunit A, domain 2"/>
    <property type="match status" value="1"/>
</dbReference>
<dbReference type="InterPro" id="IPR013786">
    <property type="entry name" value="AcylCoA_DH/ox_N"/>
</dbReference>
<dbReference type="Gene3D" id="1.10.540.10">
    <property type="entry name" value="Acyl-CoA dehydrogenase/oxidase, N-terminal domain"/>
    <property type="match status" value="1"/>
</dbReference>
<dbReference type="Proteomes" id="UP000218934">
    <property type="component" value="Unassembled WGS sequence"/>
</dbReference>
<evidence type="ECO:0000313" key="8">
    <source>
        <dbReference type="EMBL" id="PCE40133.1"/>
    </source>
</evidence>
<evidence type="ECO:0000256" key="1">
    <source>
        <dbReference type="ARBA" id="ARBA00001974"/>
    </source>
</evidence>
<dbReference type="Pfam" id="PF02771">
    <property type="entry name" value="Acyl-CoA_dh_N"/>
    <property type="match status" value="1"/>
</dbReference>
<dbReference type="InterPro" id="IPR046373">
    <property type="entry name" value="Acyl-CoA_Oxase/DH_mid-dom_sf"/>
</dbReference>
<keyword evidence="4" id="KW-0274">FAD</keyword>
<protein>
    <submittedName>
        <fullName evidence="8">Pimeloyl-CoA dehydrogenase small subunit</fullName>
    </submittedName>
</protein>
<dbReference type="PANTHER" id="PTHR43884">
    <property type="entry name" value="ACYL-COA DEHYDROGENASE"/>
    <property type="match status" value="1"/>
</dbReference>
<dbReference type="SUPFAM" id="SSF47203">
    <property type="entry name" value="Acyl-CoA dehydrogenase C-terminal domain-like"/>
    <property type="match status" value="1"/>
</dbReference>
<keyword evidence="3" id="KW-0285">Flavoprotein</keyword>
<dbReference type="SUPFAM" id="SSF56645">
    <property type="entry name" value="Acyl-CoA dehydrogenase NM domain-like"/>
    <property type="match status" value="1"/>
</dbReference>
<dbReference type="InterPro" id="IPR036250">
    <property type="entry name" value="AcylCo_DH-like_C"/>
</dbReference>
<dbReference type="Pfam" id="PF00441">
    <property type="entry name" value="Acyl-CoA_dh_1"/>
    <property type="match status" value="1"/>
</dbReference>
<dbReference type="InterPro" id="IPR009075">
    <property type="entry name" value="AcylCo_DH/oxidase_C"/>
</dbReference>
<accession>A0A2A4FNZ9</accession>
<comment type="cofactor">
    <cofactor evidence="1">
        <name>FAD</name>
        <dbReference type="ChEBI" id="CHEBI:57692"/>
    </cofactor>
</comment>
<sequence length="406" mass="43853">MGHRISDASCGNDLWRIERGDAQHNRQGGPRAGGSLKMLKLEAFAPDDARLLQEGVDRWAADAASVEHIHDALREDVDHARAKWRALAELGWLAIGLPEEVGGLGAGDAKDIAIISAGFGRSVRNEPLLSAVVICARLLAILGDESQKAELAAIIAGNRTAAFAHTEPELGFASGPLRTRCSHGALHGSKSFVLDGADADFFLVSAMDDDGAMGIYLVQRDAPGLEIVPFQMIDGRRSADLRLSGVEALRLGSQDAREAIDYVLDFAIVALAADAAGAMAGIIELTKEYMASRHQFGKPLNAFQVLRHRLVDMYVHLEETKAMIDMGATALALPDPAERSVAIAALKVQMCRAARFVGQQGVQLHGGMGMTDEYIVSHYFKRLMVLEAFLGNADFHLRRVERAITR</sequence>
<reference evidence="8 9" key="1">
    <citation type="submission" date="2017-09" db="EMBL/GenBank/DDBJ databases">
        <title>The Catabolism of 3,6-Dichlorosalicylic acid is Initiated by the Cytochrome P450 Monooxygenase DsmABC in Rhizorhabdus dicambivorans Ndbn-20.</title>
        <authorList>
            <person name="Na L."/>
        </authorList>
    </citation>
    <scope>NUCLEOTIDE SEQUENCE [LARGE SCALE GENOMIC DNA]</scope>
    <source>
        <strain evidence="8 9">Ndbn-20m</strain>
    </source>
</reference>
<dbReference type="KEGG" id="rdi:CMV14_19615"/>
<dbReference type="InterPro" id="IPR009100">
    <property type="entry name" value="AcylCoA_DH/oxidase_NM_dom_sf"/>
</dbReference>
<keyword evidence="9" id="KW-1185">Reference proteome</keyword>
<dbReference type="CDD" id="cd00567">
    <property type="entry name" value="ACAD"/>
    <property type="match status" value="1"/>
</dbReference>
<evidence type="ECO:0000259" key="7">
    <source>
        <dbReference type="Pfam" id="PF02771"/>
    </source>
</evidence>
<dbReference type="AlphaFoldDB" id="A0A2A4FNZ9"/>
<evidence type="ECO:0000256" key="2">
    <source>
        <dbReference type="ARBA" id="ARBA00009347"/>
    </source>
</evidence>
<evidence type="ECO:0000256" key="4">
    <source>
        <dbReference type="ARBA" id="ARBA00022827"/>
    </source>
</evidence>
<organism evidence="8 9">
    <name type="scientific">Rhizorhabdus dicambivorans</name>
    <dbReference type="NCBI Taxonomy" id="1850238"/>
    <lineage>
        <taxon>Bacteria</taxon>
        <taxon>Pseudomonadati</taxon>
        <taxon>Pseudomonadota</taxon>
        <taxon>Alphaproteobacteria</taxon>
        <taxon>Sphingomonadales</taxon>
        <taxon>Sphingomonadaceae</taxon>
        <taxon>Rhizorhabdus</taxon>
    </lineage>
</organism>
<dbReference type="GO" id="GO:0050660">
    <property type="term" value="F:flavin adenine dinucleotide binding"/>
    <property type="evidence" value="ECO:0007669"/>
    <property type="project" value="InterPro"/>
</dbReference>